<proteinExistence type="predicted"/>
<dbReference type="EMBL" id="BGZK01000717">
    <property type="protein sequence ID" value="GBP57459.1"/>
    <property type="molecule type" value="Genomic_DNA"/>
</dbReference>
<accession>A0A4C1X507</accession>
<gene>
    <name evidence="2" type="ORF">EVAR_36111_1</name>
</gene>
<dbReference type="Proteomes" id="UP000299102">
    <property type="component" value="Unassembled WGS sequence"/>
</dbReference>
<name>A0A4C1X507_EUMVA</name>
<evidence type="ECO:0000313" key="3">
    <source>
        <dbReference type="Proteomes" id="UP000299102"/>
    </source>
</evidence>
<evidence type="ECO:0000313" key="2">
    <source>
        <dbReference type="EMBL" id="GBP57459.1"/>
    </source>
</evidence>
<evidence type="ECO:0000256" key="1">
    <source>
        <dbReference type="SAM" id="MobiDB-lite"/>
    </source>
</evidence>
<keyword evidence="3" id="KW-1185">Reference proteome</keyword>
<sequence length="112" mass="11914">MFQYSRLSGLGLLCFRRDMSSGLELGAGAAGPHGPGVTPHYDTARHYQKRPTHTAVAPSLTGGGASGSGRAARRAPPPAPRRPRARRSPALVLASTFVAVTRSTLVELYRYL</sequence>
<feature type="region of interest" description="Disordered" evidence="1">
    <location>
        <begin position="26"/>
        <end position="88"/>
    </location>
</feature>
<protein>
    <submittedName>
        <fullName evidence="2">Uncharacterized protein</fullName>
    </submittedName>
</protein>
<comment type="caution">
    <text evidence="2">The sequence shown here is derived from an EMBL/GenBank/DDBJ whole genome shotgun (WGS) entry which is preliminary data.</text>
</comment>
<reference evidence="2 3" key="1">
    <citation type="journal article" date="2019" name="Commun. Biol.">
        <title>The bagworm genome reveals a unique fibroin gene that provides high tensile strength.</title>
        <authorList>
            <person name="Kono N."/>
            <person name="Nakamura H."/>
            <person name="Ohtoshi R."/>
            <person name="Tomita M."/>
            <person name="Numata K."/>
            <person name="Arakawa K."/>
        </authorList>
    </citation>
    <scope>NUCLEOTIDE SEQUENCE [LARGE SCALE GENOMIC DNA]</scope>
</reference>
<organism evidence="2 3">
    <name type="scientific">Eumeta variegata</name>
    <name type="common">Bagworm moth</name>
    <name type="synonym">Eumeta japonica</name>
    <dbReference type="NCBI Taxonomy" id="151549"/>
    <lineage>
        <taxon>Eukaryota</taxon>
        <taxon>Metazoa</taxon>
        <taxon>Ecdysozoa</taxon>
        <taxon>Arthropoda</taxon>
        <taxon>Hexapoda</taxon>
        <taxon>Insecta</taxon>
        <taxon>Pterygota</taxon>
        <taxon>Neoptera</taxon>
        <taxon>Endopterygota</taxon>
        <taxon>Lepidoptera</taxon>
        <taxon>Glossata</taxon>
        <taxon>Ditrysia</taxon>
        <taxon>Tineoidea</taxon>
        <taxon>Psychidae</taxon>
        <taxon>Oiketicinae</taxon>
        <taxon>Eumeta</taxon>
    </lineage>
</organism>
<dbReference type="AlphaFoldDB" id="A0A4C1X507"/>